<accession>A0A1H1VVB2</accession>
<organism evidence="1 2">
    <name type="scientific">Pseudomonas oryzae</name>
    <dbReference type="NCBI Taxonomy" id="1392877"/>
    <lineage>
        <taxon>Bacteria</taxon>
        <taxon>Pseudomonadati</taxon>
        <taxon>Pseudomonadota</taxon>
        <taxon>Gammaproteobacteria</taxon>
        <taxon>Pseudomonadales</taxon>
        <taxon>Pseudomonadaceae</taxon>
        <taxon>Pseudomonas</taxon>
    </lineage>
</organism>
<dbReference type="Proteomes" id="UP000243359">
    <property type="component" value="Chromosome I"/>
</dbReference>
<dbReference type="AlphaFoldDB" id="A0A1H1VVB2"/>
<reference evidence="2" key="1">
    <citation type="submission" date="2016-10" db="EMBL/GenBank/DDBJ databases">
        <authorList>
            <person name="Varghese N."/>
            <person name="Submissions S."/>
        </authorList>
    </citation>
    <scope>NUCLEOTIDE SEQUENCE [LARGE SCALE GENOMIC DNA]</scope>
    <source>
        <strain evidence="2">KCTC 32247</strain>
    </source>
</reference>
<dbReference type="InterPro" id="IPR011009">
    <property type="entry name" value="Kinase-like_dom_sf"/>
</dbReference>
<keyword evidence="2" id="KW-1185">Reference proteome</keyword>
<dbReference type="Gene3D" id="1.10.510.10">
    <property type="entry name" value="Transferase(Phosphotransferase) domain 1"/>
    <property type="match status" value="1"/>
</dbReference>
<keyword evidence="1" id="KW-0418">Kinase</keyword>
<evidence type="ECO:0000313" key="1">
    <source>
        <dbReference type="EMBL" id="SDS88411.1"/>
    </source>
</evidence>
<sequence length="210" mass="24283">MNKSAPILLQQLPRADLERLTTGGQILEADGLGPKVYQLGNGLILKIFRQRRLFSSATLFPYARRFIRNAQRLEAAGIATISPVQYFDLPEKRTTAVLYRPLPGATVAQLVRNGQLEPAIIRDLAHFIRHLHEKGIYFRSLHIGNIVRTPDQRWGLIDIADMSFRRKSLSRALIERNFRHFKRQLDRFCAHYRCEFPWQALREAYEAADS</sequence>
<dbReference type="Pfam" id="PF06293">
    <property type="entry name" value="Kdo"/>
    <property type="match status" value="1"/>
</dbReference>
<keyword evidence="1" id="KW-0808">Transferase</keyword>
<dbReference type="RefSeq" id="WP_090349579.1">
    <property type="nucleotide sequence ID" value="NZ_LT629751.1"/>
</dbReference>
<evidence type="ECO:0000313" key="2">
    <source>
        <dbReference type="Proteomes" id="UP000243359"/>
    </source>
</evidence>
<dbReference type="GO" id="GO:0016301">
    <property type="term" value="F:kinase activity"/>
    <property type="evidence" value="ECO:0007669"/>
    <property type="project" value="UniProtKB-KW"/>
</dbReference>
<name>A0A1H1VVB2_9PSED</name>
<gene>
    <name evidence="1" type="ORF">SAMN05216221_2880</name>
</gene>
<dbReference type="SUPFAM" id="SSF56112">
    <property type="entry name" value="Protein kinase-like (PK-like)"/>
    <property type="match status" value="1"/>
</dbReference>
<protein>
    <submittedName>
        <fullName evidence="1">Lipopolysaccharide kinase (Kdo/WaaP) family protein</fullName>
    </submittedName>
</protein>
<dbReference type="EMBL" id="LT629751">
    <property type="protein sequence ID" value="SDS88411.1"/>
    <property type="molecule type" value="Genomic_DNA"/>
</dbReference>
<dbReference type="STRING" id="1392877.SAMN05216221_2880"/>
<proteinExistence type="predicted"/>